<dbReference type="EMBL" id="JBHSXN010000004">
    <property type="protein sequence ID" value="MFC6954853.1"/>
    <property type="molecule type" value="Genomic_DNA"/>
</dbReference>
<protein>
    <submittedName>
        <fullName evidence="1">HEAT repeat domain-containing protein</fullName>
    </submittedName>
</protein>
<reference evidence="1 2" key="1">
    <citation type="journal article" date="2019" name="Int. J. Syst. Evol. Microbiol.">
        <title>The Global Catalogue of Microorganisms (GCM) 10K type strain sequencing project: providing services to taxonomists for standard genome sequencing and annotation.</title>
        <authorList>
            <consortium name="The Broad Institute Genomics Platform"/>
            <consortium name="The Broad Institute Genome Sequencing Center for Infectious Disease"/>
            <person name="Wu L."/>
            <person name="Ma J."/>
        </authorList>
    </citation>
    <scope>NUCLEOTIDE SEQUENCE [LARGE SCALE GENOMIC DNA]</scope>
    <source>
        <strain evidence="1 2">GX26</strain>
    </source>
</reference>
<name>A0ABD5VK96_9EURY</name>
<comment type="caution">
    <text evidence="1">The sequence shown here is derived from an EMBL/GenBank/DDBJ whole genome shotgun (WGS) entry which is preliminary data.</text>
</comment>
<evidence type="ECO:0000313" key="2">
    <source>
        <dbReference type="Proteomes" id="UP001596395"/>
    </source>
</evidence>
<proteinExistence type="predicted"/>
<dbReference type="Proteomes" id="UP001596395">
    <property type="component" value="Unassembled WGS sequence"/>
</dbReference>
<evidence type="ECO:0000313" key="1">
    <source>
        <dbReference type="EMBL" id="MFC6954853.1"/>
    </source>
</evidence>
<organism evidence="1 2">
    <name type="scientific">Halorubellus litoreus</name>
    <dbReference type="NCBI Taxonomy" id="755308"/>
    <lineage>
        <taxon>Archaea</taxon>
        <taxon>Methanobacteriati</taxon>
        <taxon>Methanobacteriota</taxon>
        <taxon>Stenosarchaea group</taxon>
        <taxon>Halobacteria</taxon>
        <taxon>Halobacteriales</taxon>
        <taxon>Halorubellaceae</taxon>
        <taxon>Halorubellus</taxon>
    </lineage>
</organism>
<dbReference type="PANTHER" id="PTHR12697:SF5">
    <property type="entry name" value="DEOXYHYPUSINE HYDROXYLASE"/>
    <property type="match status" value="1"/>
</dbReference>
<accession>A0ABD5VK96</accession>
<dbReference type="Gene3D" id="1.25.10.10">
    <property type="entry name" value="Leucine-rich Repeat Variant"/>
    <property type="match status" value="1"/>
</dbReference>
<dbReference type="AlphaFoldDB" id="A0ABD5VK96"/>
<dbReference type="PANTHER" id="PTHR12697">
    <property type="entry name" value="PBS LYASE HEAT-LIKE PROTEIN"/>
    <property type="match status" value="1"/>
</dbReference>
<dbReference type="InterPro" id="IPR004155">
    <property type="entry name" value="PBS_lyase_HEAT"/>
</dbReference>
<dbReference type="InterPro" id="IPR016024">
    <property type="entry name" value="ARM-type_fold"/>
</dbReference>
<dbReference type="SMART" id="SM00567">
    <property type="entry name" value="EZ_HEAT"/>
    <property type="match status" value="3"/>
</dbReference>
<sequence length="401" mass="43421">MVVYRCAECDGRISHSVVTLTDTTLLQTDPDDFQFSDQTGNPDMVPQGFQITNDTADYAVPDDDTGWPVLNPENVVGTDYDYTAETGCCGPPGNAVNTVCRNGHKVGVERGDCYTVHAIALDPTRVTATDSHHQETEGLDAEDPAVWLDILDSGSVSDRRRAIALLGHHETVAAVPALRDTLTAGPRELRPIAALSLGRISAPDALEALATALDTDDETVRTAVVTAIGGCDLDGTDDILLDHLADEPHEDVCREVRYGLDDQLTASTFRTYLDRSTTAAGQLALVKLLPRQGDAVASALTDTIHRSNLPTEVRKRAVVQRGHFKSDTNTGSRYREDTGEALLDALEAVTDVDVRVACIHALHNRYLHDDTIPDAVERTLHDLETDPRTPEAVRTAARDAL</sequence>
<keyword evidence="2" id="KW-1185">Reference proteome</keyword>
<gene>
    <name evidence="1" type="ORF">ACFQGB_18450</name>
</gene>
<dbReference type="InterPro" id="IPR011989">
    <property type="entry name" value="ARM-like"/>
</dbReference>
<dbReference type="SUPFAM" id="SSF48371">
    <property type="entry name" value="ARM repeat"/>
    <property type="match status" value="1"/>
</dbReference>
<dbReference type="Pfam" id="PF13646">
    <property type="entry name" value="HEAT_2"/>
    <property type="match status" value="1"/>
</dbReference>